<dbReference type="PANTHER" id="PTHR43464">
    <property type="entry name" value="METHYLTRANSFERASE"/>
    <property type="match status" value="1"/>
</dbReference>
<dbReference type="InterPro" id="IPR041698">
    <property type="entry name" value="Methyltransf_25"/>
</dbReference>
<name>A0ABW2TWD6_9PSEU</name>
<dbReference type="CDD" id="cd02440">
    <property type="entry name" value="AdoMet_MTases"/>
    <property type="match status" value="1"/>
</dbReference>
<dbReference type="EMBL" id="JBHTEY010000004">
    <property type="protein sequence ID" value="MFC7617606.1"/>
    <property type="molecule type" value="Genomic_DNA"/>
</dbReference>
<dbReference type="PANTHER" id="PTHR43464:SF19">
    <property type="entry name" value="UBIQUINONE BIOSYNTHESIS O-METHYLTRANSFERASE, MITOCHONDRIAL"/>
    <property type="match status" value="1"/>
</dbReference>
<feature type="domain" description="Methyltransferase" evidence="4">
    <location>
        <begin position="33"/>
        <end position="121"/>
    </location>
</feature>
<dbReference type="Proteomes" id="UP001596512">
    <property type="component" value="Unassembled WGS sequence"/>
</dbReference>
<dbReference type="GO" id="GO:0032259">
    <property type="term" value="P:methylation"/>
    <property type="evidence" value="ECO:0007669"/>
    <property type="project" value="UniProtKB-KW"/>
</dbReference>
<evidence type="ECO:0000256" key="1">
    <source>
        <dbReference type="ARBA" id="ARBA00022603"/>
    </source>
</evidence>
<keyword evidence="6" id="KW-1185">Reference proteome</keyword>
<sequence>MIPPLHEDLDFNAPLSSAHADRLLDRLAPLTTVVDLGCGWGELLLRAAARGATVHGVDQDAEAIAHARAQAASRGLSATFEVGDAAQWTGTADVLIASGSTHIWPGTAAALTATHRLLKPGARLLIGEGFWRQEPTEAQLAAMPMQRDEYTSLAALVDLAHTTGYRLLHLSEATQDEWDDFQCRHALGWERWLHANPHHPEAPTIRTRADAHRHGWLHGWRGVLGMAYLVLQRQDD</sequence>
<protein>
    <submittedName>
        <fullName evidence="5">Class I SAM-dependent methyltransferase</fullName>
        <ecNumber evidence="5">2.1.1.-</ecNumber>
    </submittedName>
</protein>
<gene>
    <name evidence="5" type="ORF">ACFQV2_33565</name>
</gene>
<accession>A0ABW2TWD6</accession>
<evidence type="ECO:0000259" key="4">
    <source>
        <dbReference type="Pfam" id="PF13649"/>
    </source>
</evidence>
<evidence type="ECO:0000256" key="2">
    <source>
        <dbReference type="ARBA" id="ARBA00022679"/>
    </source>
</evidence>
<comment type="caution">
    <text evidence="5">The sequence shown here is derived from an EMBL/GenBank/DDBJ whole genome shotgun (WGS) entry which is preliminary data.</text>
</comment>
<evidence type="ECO:0000256" key="3">
    <source>
        <dbReference type="ARBA" id="ARBA00022691"/>
    </source>
</evidence>
<dbReference type="EC" id="2.1.1.-" evidence="5"/>
<dbReference type="Gene3D" id="3.40.50.150">
    <property type="entry name" value="Vaccinia Virus protein VP39"/>
    <property type="match status" value="1"/>
</dbReference>
<evidence type="ECO:0000313" key="6">
    <source>
        <dbReference type="Proteomes" id="UP001596512"/>
    </source>
</evidence>
<evidence type="ECO:0000313" key="5">
    <source>
        <dbReference type="EMBL" id="MFC7617606.1"/>
    </source>
</evidence>
<dbReference type="InterPro" id="IPR029063">
    <property type="entry name" value="SAM-dependent_MTases_sf"/>
</dbReference>
<proteinExistence type="predicted"/>
<keyword evidence="2 5" id="KW-0808">Transferase</keyword>
<organism evidence="5 6">
    <name type="scientific">Actinokineospora soli</name>
    <dbReference type="NCBI Taxonomy" id="1048753"/>
    <lineage>
        <taxon>Bacteria</taxon>
        <taxon>Bacillati</taxon>
        <taxon>Actinomycetota</taxon>
        <taxon>Actinomycetes</taxon>
        <taxon>Pseudonocardiales</taxon>
        <taxon>Pseudonocardiaceae</taxon>
        <taxon>Actinokineospora</taxon>
    </lineage>
</organism>
<dbReference type="SUPFAM" id="SSF53335">
    <property type="entry name" value="S-adenosyl-L-methionine-dependent methyltransferases"/>
    <property type="match status" value="1"/>
</dbReference>
<keyword evidence="1 5" id="KW-0489">Methyltransferase</keyword>
<dbReference type="GO" id="GO:0008168">
    <property type="term" value="F:methyltransferase activity"/>
    <property type="evidence" value="ECO:0007669"/>
    <property type="project" value="UniProtKB-KW"/>
</dbReference>
<reference evidence="6" key="1">
    <citation type="journal article" date="2019" name="Int. J. Syst. Evol. Microbiol.">
        <title>The Global Catalogue of Microorganisms (GCM) 10K type strain sequencing project: providing services to taxonomists for standard genome sequencing and annotation.</title>
        <authorList>
            <consortium name="The Broad Institute Genomics Platform"/>
            <consortium name="The Broad Institute Genome Sequencing Center for Infectious Disease"/>
            <person name="Wu L."/>
            <person name="Ma J."/>
        </authorList>
    </citation>
    <scope>NUCLEOTIDE SEQUENCE [LARGE SCALE GENOMIC DNA]</scope>
    <source>
        <strain evidence="6">JCM 17695</strain>
    </source>
</reference>
<dbReference type="Pfam" id="PF13649">
    <property type="entry name" value="Methyltransf_25"/>
    <property type="match status" value="1"/>
</dbReference>
<keyword evidence="3" id="KW-0949">S-adenosyl-L-methionine</keyword>